<dbReference type="CDD" id="cd17872">
    <property type="entry name" value="GPN3"/>
    <property type="match status" value="1"/>
</dbReference>
<evidence type="ECO:0000256" key="1">
    <source>
        <dbReference type="ARBA" id="ARBA00005290"/>
    </source>
</evidence>
<evidence type="ECO:0000256" key="3">
    <source>
        <dbReference type="ARBA" id="ARBA00022741"/>
    </source>
</evidence>
<dbReference type="AlphaFoldDB" id="A0A7J0HB91"/>
<accession>A0A7J0HB91</accession>
<keyword evidence="7" id="KW-0812">Transmembrane</keyword>
<comment type="subunit">
    <text evidence="6">Binds to RNA polymerase II (RNAPII).</text>
</comment>
<keyword evidence="4 6" id="KW-0378">Hydrolase</keyword>
<sequence length="265" mass="30469">MRRTIHMVNLDPAAENFDYPVALDIRELISLDDVMEELGLGPNGGLIYCMEHLEENLDDWLTEELDNFLDNDYIVFDCPGQIELFSHVPVLKNFVEHLKHKNFNVCAVYLLDSQFMTDVTKFISGCMASLSAMVQLELPHVNILSKMDLMTSKRDIEEFVLFHYLLLSVHLALYTNAYIFVIGSYLNPEPRVLLSELNQRMAPQFGKLNKALIELVDQYSMVSFVPLDLRKESSIQYVLSQIDNSIQYGEDADVKVKDFDPEDDD</sequence>
<evidence type="ECO:0000313" key="9">
    <source>
        <dbReference type="Proteomes" id="UP000585474"/>
    </source>
</evidence>
<keyword evidence="7" id="KW-0472">Membrane</keyword>
<dbReference type="Proteomes" id="UP000585474">
    <property type="component" value="Unassembled WGS sequence"/>
</dbReference>
<comment type="caution">
    <text evidence="8">The sequence shown here is derived from an EMBL/GenBank/DDBJ whole genome shotgun (WGS) entry which is preliminary data.</text>
</comment>
<evidence type="ECO:0000313" key="8">
    <source>
        <dbReference type="EMBL" id="GFZ20034.1"/>
    </source>
</evidence>
<dbReference type="SUPFAM" id="SSF52540">
    <property type="entry name" value="P-loop containing nucleoside triphosphate hydrolases"/>
    <property type="match status" value="1"/>
</dbReference>
<protein>
    <recommendedName>
        <fullName evidence="2 6">GPN-loop GTPase 3</fullName>
    </recommendedName>
</protein>
<keyword evidence="5 6" id="KW-0342">GTP-binding</keyword>
<dbReference type="OrthoDB" id="5839at2759"/>
<dbReference type="PANTHER" id="PTHR21231:SF7">
    <property type="entry name" value="GPN-LOOP GTPASE 3"/>
    <property type="match status" value="1"/>
</dbReference>
<dbReference type="InterPro" id="IPR004130">
    <property type="entry name" value="Gpn"/>
</dbReference>
<dbReference type="GO" id="GO:0005525">
    <property type="term" value="F:GTP binding"/>
    <property type="evidence" value="ECO:0007669"/>
    <property type="project" value="UniProtKB-KW"/>
</dbReference>
<dbReference type="PANTHER" id="PTHR21231">
    <property type="entry name" value="XPA-BINDING PROTEIN 1-RELATED"/>
    <property type="match status" value="1"/>
</dbReference>
<gene>
    <name evidence="8" type="ORF">Acr_28g0007390</name>
</gene>
<comment type="function">
    <text evidence="6">Small GTPase required for proper nuclear import of RNA polymerase II and III (RNAPII and RNAPIII). May act at an RNAP assembly step prior to nuclear import.</text>
</comment>
<dbReference type="Gene3D" id="3.40.50.300">
    <property type="entry name" value="P-loop containing nucleotide triphosphate hydrolases"/>
    <property type="match status" value="1"/>
</dbReference>
<dbReference type="InterPro" id="IPR027417">
    <property type="entry name" value="P-loop_NTPase"/>
</dbReference>
<evidence type="ECO:0000256" key="7">
    <source>
        <dbReference type="SAM" id="Phobius"/>
    </source>
</evidence>
<organism evidence="8 9">
    <name type="scientific">Actinidia rufa</name>
    <dbReference type="NCBI Taxonomy" id="165716"/>
    <lineage>
        <taxon>Eukaryota</taxon>
        <taxon>Viridiplantae</taxon>
        <taxon>Streptophyta</taxon>
        <taxon>Embryophyta</taxon>
        <taxon>Tracheophyta</taxon>
        <taxon>Spermatophyta</taxon>
        <taxon>Magnoliopsida</taxon>
        <taxon>eudicotyledons</taxon>
        <taxon>Gunneridae</taxon>
        <taxon>Pentapetalae</taxon>
        <taxon>asterids</taxon>
        <taxon>Ericales</taxon>
        <taxon>Actinidiaceae</taxon>
        <taxon>Actinidia</taxon>
    </lineage>
</organism>
<dbReference type="Pfam" id="PF03029">
    <property type="entry name" value="ATP_bind_1"/>
    <property type="match status" value="1"/>
</dbReference>
<evidence type="ECO:0000256" key="4">
    <source>
        <dbReference type="ARBA" id="ARBA00022801"/>
    </source>
</evidence>
<feature type="transmembrane region" description="Helical" evidence="7">
    <location>
        <begin position="159"/>
        <end position="186"/>
    </location>
</feature>
<evidence type="ECO:0000256" key="6">
    <source>
        <dbReference type="RuleBase" id="RU365059"/>
    </source>
</evidence>
<reference evidence="8 9" key="1">
    <citation type="submission" date="2019-07" db="EMBL/GenBank/DDBJ databases">
        <title>De Novo Assembly of kiwifruit Actinidia rufa.</title>
        <authorList>
            <person name="Sugita-Konishi S."/>
            <person name="Sato K."/>
            <person name="Mori E."/>
            <person name="Abe Y."/>
            <person name="Kisaki G."/>
            <person name="Hamano K."/>
            <person name="Suezawa K."/>
            <person name="Otani M."/>
            <person name="Fukuda T."/>
            <person name="Manabe T."/>
            <person name="Gomi K."/>
            <person name="Tabuchi M."/>
            <person name="Akimitsu K."/>
            <person name="Kataoka I."/>
        </authorList>
    </citation>
    <scope>NUCLEOTIDE SEQUENCE [LARGE SCALE GENOMIC DNA]</scope>
    <source>
        <strain evidence="9">cv. Fuchu</strain>
    </source>
</reference>
<keyword evidence="9" id="KW-1185">Reference proteome</keyword>
<evidence type="ECO:0000256" key="2">
    <source>
        <dbReference type="ARBA" id="ARBA00014587"/>
    </source>
</evidence>
<name>A0A7J0HB91_9ERIC</name>
<dbReference type="InterPro" id="IPR030228">
    <property type="entry name" value="Gpn3"/>
</dbReference>
<evidence type="ECO:0000256" key="5">
    <source>
        <dbReference type="ARBA" id="ARBA00023134"/>
    </source>
</evidence>
<keyword evidence="7" id="KW-1133">Transmembrane helix</keyword>
<dbReference type="EMBL" id="BJWL01000028">
    <property type="protein sequence ID" value="GFZ20034.1"/>
    <property type="molecule type" value="Genomic_DNA"/>
</dbReference>
<proteinExistence type="inferred from homology"/>
<dbReference type="GO" id="GO:0003924">
    <property type="term" value="F:GTPase activity"/>
    <property type="evidence" value="ECO:0007669"/>
    <property type="project" value="TreeGrafter"/>
</dbReference>
<keyword evidence="3 6" id="KW-0547">Nucleotide-binding</keyword>
<dbReference type="FunFam" id="3.40.50.300:FF:000552">
    <property type="entry name" value="GPN-loop GTPase 3"/>
    <property type="match status" value="1"/>
</dbReference>
<comment type="similarity">
    <text evidence="1 6">Belongs to the GPN-loop GTPase family.</text>
</comment>